<dbReference type="EMBL" id="KQ965754">
    <property type="protein sequence ID" value="KXS16244.1"/>
    <property type="molecule type" value="Genomic_DNA"/>
</dbReference>
<dbReference type="AlphaFoldDB" id="A0A139AI80"/>
<sequence>MPSLPPSESVERLQPLVKGSLQEYALTYSICRGGAEQKRILQQIEHGLQSPYGPCFRAHVGAIHALYQTSLLHISAENMHSDSPVKFACTRKLVHMWAAIPIMRLALAFERFANAVNKCRKEELCSGSPGERWRKLLEIKVLVTMMIALFRGNMYSMIEFIKRDVSKVDILYDAAVLAGETLLALQEGGQWSEEWSQEVQAIDNMISLAFAIVMFAPRELGAVLVSRGFQSNGVFYHVLSSSEQCQMTVGFLKVKSRLLQGGVGLRALLWVSKWHDMNIPQIRRERRLLGVPRKCQKADWSFHKLMCGKAEFPDQACSVRTGGQSASESRLRTSVAWTISPIGRLAEVILMLAPSIKDAETIALAAHRDEPDLIFGNFRYHSLKSLGTAAPA</sequence>
<keyword evidence="2" id="KW-1185">Reference proteome</keyword>
<dbReference type="Proteomes" id="UP000070544">
    <property type="component" value="Unassembled WGS sequence"/>
</dbReference>
<proteinExistence type="predicted"/>
<evidence type="ECO:0000313" key="2">
    <source>
        <dbReference type="Proteomes" id="UP000070544"/>
    </source>
</evidence>
<gene>
    <name evidence="1" type="ORF">M427DRAFT_495320</name>
</gene>
<protein>
    <submittedName>
        <fullName evidence="1">Uncharacterized protein</fullName>
    </submittedName>
</protein>
<evidence type="ECO:0000313" key="1">
    <source>
        <dbReference type="EMBL" id="KXS16244.1"/>
    </source>
</evidence>
<name>A0A139AI80_GONPJ</name>
<accession>A0A139AI80</accession>
<reference evidence="1 2" key="1">
    <citation type="journal article" date="2015" name="Genome Biol. Evol.">
        <title>Phylogenomic analyses indicate that early fungi evolved digesting cell walls of algal ancestors of land plants.</title>
        <authorList>
            <person name="Chang Y."/>
            <person name="Wang S."/>
            <person name="Sekimoto S."/>
            <person name="Aerts A.L."/>
            <person name="Choi C."/>
            <person name="Clum A."/>
            <person name="LaButti K.M."/>
            <person name="Lindquist E.A."/>
            <person name="Yee Ngan C."/>
            <person name="Ohm R.A."/>
            <person name="Salamov A.A."/>
            <person name="Grigoriev I.V."/>
            <person name="Spatafora J.W."/>
            <person name="Berbee M.L."/>
        </authorList>
    </citation>
    <scope>NUCLEOTIDE SEQUENCE [LARGE SCALE GENOMIC DNA]</scope>
    <source>
        <strain evidence="1 2">JEL478</strain>
    </source>
</reference>
<organism evidence="1 2">
    <name type="scientific">Gonapodya prolifera (strain JEL478)</name>
    <name type="common">Monoblepharis prolifera</name>
    <dbReference type="NCBI Taxonomy" id="1344416"/>
    <lineage>
        <taxon>Eukaryota</taxon>
        <taxon>Fungi</taxon>
        <taxon>Fungi incertae sedis</taxon>
        <taxon>Chytridiomycota</taxon>
        <taxon>Chytridiomycota incertae sedis</taxon>
        <taxon>Monoblepharidomycetes</taxon>
        <taxon>Monoblepharidales</taxon>
        <taxon>Gonapodyaceae</taxon>
        <taxon>Gonapodya</taxon>
    </lineage>
</organism>